<comment type="caution">
    <text evidence="7">The sequence shown here is derived from an EMBL/GenBank/DDBJ whole genome shotgun (WGS) entry which is preliminary data.</text>
</comment>
<keyword evidence="5" id="KW-0325">Glycoprotein</keyword>
<dbReference type="InterPro" id="IPR051648">
    <property type="entry name" value="CWI-Assembly_Regulator"/>
</dbReference>
<dbReference type="PANTHER" id="PTHR31018:SF3">
    <property type="entry name" value="RECEPTOR PROTEIN-TYROSINE KINASE"/>
    <property type="match status" value="1"/>
</dbReference>
<dbReference type="PANTHER" id="PTHR31018">
    <property type="entry name" value="SPORULATION-SPECIFIC PROTEIN-RELATED"/>
    <property type="match status" value="1"/>
</dbReference>
<evidence type="ECO:0000256" key="3">
    <source>
        <dbReference type="ARBA" id="ARBA00022525"/>
    </source>
</evidence>
<dbReference type="InterPro" id="IPR036941">
    <property type="entry name" value="Rcpt_L-dom_sf"/>
</dbReference>
<dbReference type="Gene3D" id="3.80.20.20">
    <property type="entry name" value="Receptor L-domain"/>
    <property type="match status" value="2"/>
</dbReference>
<dbReference type="Pfam" id="PF12454">
    <property type="entry name" value="Ecm33"/>
    <property type="match status" value="1"/>
</dbReference>
<evidence type="ECO:0000256" key="5">
    <source>
        <dbReference type="ARBA" id="ARBA00023180"/>
    </source>
</evidence>
<reference evidence="7 8" key="1">
    <citation type="submission" date="2024-02" db="EMBL/GenBank/DDBJ databases">
        <title>De novo assembly and annotation of 12 fungi associated with fruit tree decline syndrome in Ontario, Canada.</title>
        <authorList>
            <person name="Sulman M."/>
            <person name="Ellouze W."/>
            <person name="Ilyukhin E."/>
        </authorList>
    </citation>
    <scope>NUCLEOTIDE SEQUENCE [LARGE SCALE GENOMIC DNA]</scope>
    <source>
        <strain evidence="7 8">M97-236</strain>
    </source>
</reference>
<dbReference type="EMBL" id="JAKIXB020000026">
    <property type="protein sequence ID" value="KAL1597457.1"/>
    <property type="molecule type" value="Genomic_DNA"/>
</dbReference>
<accession>A0ABR3QZ83</accession>
<feature type="signal peptide" evidence="6">
    <location>
        <begin position="1"/>
        <end position="20"/>
    </location>
</feature>
<dbReference type="Proteomes" id="UP001521222">
    <property type="component" value="Unassembled WGS sequence"/>
</dbReference>
<sequence>MSSFMKIALPALALAGSAYADCTVSATTTLQNAGDATALASCTTFSGSIAIATGTTDDIALNGIKELKGNLNAANNANMKRISADSLEKIDGSLTLDGLTRLYAVDMPKLKTVETIKFNALPNLQNLGFTAEITDADNVNIQNTALRSLTGINIEQADTIFVANNGYINEISMQLGNISNSLTFANNNEKLAVTLPNLIWATNLTFRFVGSLELPSLETLNGSLGLYNNGFDSFSAPNLTSIGEALAIVANEQVSNVSFPLLTKITDNLQLANNTNLTTIDGFPKLEKIGGAFDVSGNMSDVETPSLDSVKGAFNLQSTDNITEACAFYKPLKDKKLIEGKYFCQGKLVNPGQEGSKPTSQSDSSSKTGAATSLSAVNGALGLAAMAAVFLL</sequence>
<evidence type="ECO:0000313" key="7">
    <source>
        <dbReference type="EMBL" id="KAL1597457.1"/>
    </source>
</evidence>
<evidence type="ECO:0000256" key="1">
    <source>
        <dbReference type="ARBA" id="ARBA00004191"/>
    </source>
</evidence>
<keyword evidence="2" id="KW-0134">Cell wall</keyword>
<comment type="subcellular location">
    <subcellularLocation>
        <location evidence="1">Secreted</location>
        <location evidence="1">Cell wall</location>
    </subcellularLocation>
</comment>
<evidence type="ECO:0000256" key="6">
    <source>
        <dbReference type="SAM" id="SignalP"/>
    </source>
</evidence>
<feature type="chain" id="PRO_5046185234" evidence="6">
    <location>
        <begin position="21"/>
        <end position="392"/>
    </location>
</feature>
<keyword evidence="4 6" id="KW-0732">Signal</keyword>
<organism evidence="7 8">
    <name type="scientific">Nothophoma quercina</name>
    <dbReference type="NCBI Taxonomy" id="749835"/>
    <lineage>
        <taxon>Eukaryota</taxon>
        <taxon>Fungi</taxon>
        <taxon>Dikarya</taxon>
        <taxon>Ascomycota</taxon>
        <taxon>Pezizomycotina</taxon>
        <taxon>Dothideomycetes</taxon>
        <taxon>Pleosporomycetidae</taxon>
        <taxon>Pleosporales</taxon>
        <taxon>Pleosporineae</taxon>
        <taxon>Didymellaceae</taxon>
        <taxon>Nothophoma</taxon>
    </lineage>
</organism>
<protein>
    <submittedName>
        <fullName evidence="7">Cell wall protein Ecm33</fullName>
    </submittedName>
</protein>
<dbReference type="SUPFAM" id="SSF52058">
    <property type="entry name" value="L domain-like"/>
    <property type="match status" value="2"/>
</dbReference>
<proteinExistence type="predicted"/>
<name>A0ABR3QZ83_9PLEO</name>
<evidence type="ECO:0000256" key="2">
    <source>
        <dbReference type="ARBA" id="ARBA00022512"/>
    </source>
</evidence>
<gene>
    <name evidence="7" type="primary">ecm33_2</name>
    <name evidence="7" type="ORF">SLS59_007488</name>
</gene>
<evidence type="ECO:0000313" key="8">
    <source>
        <dbReference type="Proteomes" id="UP001521222"/>
    </source>
</evidence>
<keyword evidence="3" id="KW-0964">Secreted</keyword>
<keyword evidence="8" id="KW-1185">Reference proteome</keyword>
<evidence type="ECO:0000256" key="4">
    <source>
        <dbReference type="ARBA" id="ARBA00022729"/>
    </source>
</evidence>